<sequence length="138" mass="15960">MNFLNALERIPKLVEQYKAQNVTYERDIPILQETVGGVWKKEDELKALKADVAALERKIQLTLAPPKPEDGQEHTDGVQQENGQRDSSMVATTNERLQISQERLSKQTYDSSFIREHIHLVQPKTVENETNYIRKLKM</sequence>
<feature type="region of interest" description="Disordered" evidence="1">
    <location>
        <begin position="62"/>
        <end position="91"/>
    </location>
</feature>
<evidence type="ECO:0000313" key="5">
    <source>
        <dbReference type="Proteomes" id="UP000481616"/>
    </source>
</evidence>
<evidence type="ECO:0000313" key="3">
    <source>
        <dbReference type="EMBL" id="KAA5401378.1"/>
    </source>
</evidence>
<reference evidence="4 5" key="1">
    <citation type="journal article" date="2019" name="Nat. Med.">
        <title>A library of human gut bacterial isolates paired with longitudinal multiomics data enables mechanistic microbiome research.</title>
        <authorList>
            <person name="Poyet M."/>
            <person name="Groussin M."/>
            <person name="Gibbons S.M."/>
            <person name="Avila-Pacheco J."/>
            <person name="Jiang X."/>
            <person name="Kearney S.M."/>
            <person name="Perrotta A.R."/>
            <person name="Berdy B."/>
            <person name="Zhao S."/>
            <person name="Lieberman T.D."/>
            <person name="Swanson P.K."/>
            <person name="Smith M."/>
            <person name="Roesemann S."/>
            <person name="Alexander J.E."/>
            <person name="Rich S.A."/>
            <person name="Livny J."/>
            <person name="Vlamakis H."/>
            <person name="Clish C."/>
            <person name="Bullock K."/>
            <person name="Deik A."/>
            <person name="Scott J."/>
            <person name="Pierce K.A."/>
            <person name="Xavier R.J."/>
            <person name="Alm E.J."/>
        </authorList>
    </citation>
    <scope>NUCLEOTIDE SEQUENCE [LARGE SCALE GENOMIC DNA]</scope>
    <source>
        <strain evidence="2 5">BIOML-A1</strain>
        <strain evidence="3 4">BIOML-A4</strain>
    </source>
</reference>
<name>A0A4Q5HM14_9BACT</name>
<dbReference type="Proteomes" id="UP000481616">
    <property type="component" value="Unassembled WGS sequence"/>
</dbReference>
<gene>
    <name evidence="3" type="ORF">F2Y51_22090</name>
    <name evidence="2" type="ORF">F2Y58_23270</name>
</gene>
<dbReference type="EMBL" id="VVYY01000038">
    <property type="protein sequence ID" value="KAA5391786.1"/>
    <property type="molecule type" value="Genomic_DNA"/>
</dbReference>
<dbReference type="Proteomes" id="UP000441162">
    <property type="component" value="Unassembled WGS sequence"/>
</dbReference>
<protein>
    <submittedName>
        <fullName evidence="3">Uncharacterized protein</fullName>
    </submittedName>
</protein>
<proteinExistence type="predicted"/>
<dbReference type="AlphaFoldDB" id="A0A4Q5HM14"/>
<evidence type="ECO:0000313" key="2">
    <source>
        <dbReference type="EMBL" id="KAA5391786.1"/>
    </source>
</evidence>
<dbReference type="EMBL" id="VVZA01000034">
    <property type="protein sequence ID" value="KAA5401378.1"/>
    <property type="molecule type" value="Genomic_DNA"/>
</dbReference>
<feature type="compositionally biased region" description="Polar residues" evidence="1">
    <location>
        <begin position="77"/>
        <end position="91"/>
    </location>
</feature>
<comment type="caution">
    <text evidence="3">The sequence shown here is derived from an EMBL/GenBank/DDBJ whole genome shotgun (WGS) entry which is preliminary data.</text>
</comment>
<evidence type="ECO:0000313" key="4">
    <source>
        <dbReference type="Proteomes" id="UP000441162"/>
    </source>
</evidence>
<evidence type="ECO:0000256" key="1">
    <source>
        <dbReference type="SAM" id="MobiDB-lite"/>
    </source>
</evidence>
<accession>A0A4Q5HM14</accession>
<organism evidence="3 4">
    <name type="scientific">Phocaeicola dorei</name>
    <dbReference type="NCBI Taxonomy" id="357276"/>
    <lineage>
        <taxon>Bacteria</taxon>
        <taxon>Pseudomonadati</taxon>
        <taxon>Bacteroidota</taxon>
        <taxon>Bacteroidia</taxon>
        <taxon>Bacteroidales</taxon>
        <taxon>Bacteroidaceae</taxon>
        <taxon>Phocaeicola</taxon>
    </lineage>
</organism>
<feature type="compositionally biased region" description="Basic and acidic residues" evidence="1">
    <location>
        <begin position="67"/>
        <end position="76"/>
    </location>
</feature>